<evidence type="ECO:0000313" key="3">
    <source>
        <dbReference type="Proteomes" id="UP000683139"/>
    </source>
</evidence>
<keyword evidence="1" id="KW-0812">Transmembrane</keyword>
<protein>
    <submittedName>
        <fullName evidence="2">Uncharacterized protein</fullName>
    </submittedName>
</protein>
<dbReference type="RefSeq" id="WP_213513330.1">
    <property type="nucleotide sequence ID" value="NZ_BOSE01000001.1"/>
</dbReference>
<dbReference type="AlphaFoldDB" id="A0A919YKJ4"/>
<keyword evidence="3" id="KW-1185">Reference proteome</keyword>
<dbReference type="Proteomes" id="UP000683139">
    <property type="component" value="Unassembled WGS sequence"/>
</dbReference>
<proteinExistence type="predicted"/>
<evidence type="ECO:0000256" key="1">
    <source>
        <dbReference type="SAM" id="Phobius"/>
    </source>
</evidence>
<feature type="transmembrane region" description="Helical" evidence="1">
    <location>
        <begin position="6"/>
        <end position="24"/>
    </location>
</feature>
<organism evidence="2 3">
    <name type="scientific">Paenibacillus montaniterrae</name>
    <dbReference type="NCBI Taxonomy" id="429341"/>
    <lineage>
        <taxon>Bacteria</taxon>
        <taxon>Bacillati</taxon>
        <taxon>Bacillota</taxon>
        <taxon>Bacilli</taxon>
        <taxon>Bacillales</taxon>
        <taxon>Paenibacillaceae</taxon>
        <taxon>Paenibacillus</taxon>
    </lineage>
</organism>
<reference evidence="2" key="1">
    <citation type="submission" date="2021-03" db="EMBL/GenBank/DDBJ databases">
        <title>Antimicrobial resistance genes in bacteria isolated from Japanese honey, and their potential for conferring macrolide and lincosamide resistance in the American foulbrood pathogen Paenibacillus larvae.</title>
        <authorList>
            <person name="Okamoto M."/>
            <person name="Kumagai M."/>
            <person name="Kanamori H."/>
            <person name="Takamatsu D."/>
        </authorList>
    </citation>
    <scope>NUCLEOTIDE SEQUENCE</scope>
    <source>
        <strain evidence="2">J40TS1</strain>
    </source>
</reference>
<accession>A0A919YKJ4</accession>
<evidence type="ECO:0000313" key="2">
    <source>
        <dbReference type="EMBL" id="GIP15150.1"/>
    </source>
</evidence>
<keyword evidence="1" id="KW-1133">Transmembrane helix</keyword>
<sequence length="179" mass="20647">MKQGFALVKGMLAALIVMLLVLSLSRYLDLPASRDEHLAAMTYHKREPLTNENLVDVLSEHINTSTLKAIRLQHERIDVDLLLHSDQPVHEQIYDTVPLYVALAFHYGSNIEQLSITVLREGRKHGETLQLMQLTVRGDDAWLEQGVQALEGVAWLEQPLWIERLRIHKSILWQQHYEV</sequence>
<name>A0A919YKJ4_9BACL</name>
<dbReference type="EMBL" id="BOSE01000001">
    <property type="protein sequence ID" value="GIP15150.1"/>
    <property type="molecule type" value="Genomic_DNA"/>
</dbReference>
<comment type="caution">
    <text evidence="2">The sequence shown here is derived from an EMBL/GenBank/DDBJ whole genome shotgun (WGS) entry which is preliminary data.</text>
</comment>
<gene>
    <name evidence="2" type="ORF">J40TS1_07920</name>
</gene>
<keyword evidence="1" id="KW-0472">Membrane</keyword>